<organism evidence="1 2">
    <name type="scientific">Haliscomenobacter hydrossis (strain ATCC 27775 / DSM 1100 / LMG 10767 / O)</name>
    <dbReference type="NCBI Taxonomy" id="760192"/>
    <lineage>
        <taxon>Bacteria</taxon>
        <taxon>Pseudomonadati</taxon>
        <taxon>Bacteroidota</taxon>
        <taxon>Saprospiria</taxon>
        <taxon>Saprospirales</taxon>
        <taxon>Haliscomenobacteraceae</taxon>
        <taxon>Haliscomenobacter</taxon>
    </lineage>
</organism>
<reference key="2">
    <citation type="submission" date="2011-04" db="EMBL/GenBank/DDBJ databases">
        <title>Complete sequence of chromosome of Haliscomenobacter hydrossis DSM 1100.</title>
        <authorList>
            <consortium name="US DOE Joint Genome Institute (JGI-PGF)"/>
            <person name="Lucas S."/>
            <person name="Han J."/>
            <person name="Lapidus A."/>
            <person name="Bruce D."/>
            <person name="Goodwin L."/>
            <person name="Pitluck S."/>
            <person name="Peters L."/>
            <person name="Kyrpides N."/>
            <person name="Mavromatis K."/>
            <person name="Ivanova N."/>
            <person name="Ovchinnikova G."/>
            <person name="Pagani I."/>
            <person name="Daligault H."/>
            <person name="Detter J.C."/>
            <person name="Han C."/>
            <person name="Land M."/>
            <person name="Hauser L."/>
            <person name="Markowitz V."/>
            <person name="Cheng J.-F."/>
            <person name="Hugenholtz P."/>
            <person name="Woyke T."/>
            <person name="Wu D."/>
            <person name="Verbarg S."/>
            <person name="Frueling A."/>
            <person name="Brambilla E."/>
            <person name="Klenk H.-P."/>
            <person name="Eisen J.A."/>
        </authorList>
    </citation>
    <scope>NUCLEOTIDE SEQUENCE</scope>
    <source>
        <strain>DSM 1100</strain>
    </source>
</reference>
<dbReference type="EMBL" id="CP002691">
    <property type="protein sequence ID" value="AEE48003.1"/>
    <property type="molecule type" value="Genomic_DNA"/>
</dbReference>
<keyword evidence="2" id="KW-1185">Reference proteome</keyword>
<dbReference type="HOGENOM" id="CLU_1364612_0_0_10"/>
<protein>
    <submittedName>
        <fullName evidence="1">Uncharacterized protein</fullName>
    </submittedName>
</protein>
<proteinExistence type="predicted"/>
<dbReference type="KEGG" id="hhy:Halhy_0090"/>
<dbReference type="eggNOG" id="ENOG5032R4S">
    <property type="taxonomic scope" value="Bacteria"/>
</dbReference>
<accession>F4KSN9</accession>
<evidence type="ECO:0000313" key="1">
    <source>
        <dbReference type="EMBL" id="AEE48003.1"/>
    </source>
</evidence>
<gene>
    <name evidence="1" type="ordered locus">Halhy_0090</name>
</gene>
<dbReference type="Proteomes" id="UP000008461">
    <property type="component" value="Chromosome"/>
</dbReference>
<name>F4KSN9_HALH1</name>
<dbReference type="AlphaFoldDB" id="F4KSN9"/>
<dbReference type="STRING" id="760192.Halhy_0090"/>
<evidence type="ECO:0000313" key="2">
    <source>
        <dbReference type="Proteomes" id="UP000008461"/>
    </source>
</evidence>
<reference evidence="1 2" key="1">
    <citation type="journal article" date="2011" name="Stand. Genomic Sci.">
        <title>Complete genome sequence of Haliscomenobacter hydrossis type strain (O).</title>
        <authorList>
            <consortium name="US DOE Joint Genome Institute (JGI-PGF)"/>
            <person name="Daligault H."/>
            <person name="Lapidus A."/>
            <person name="Zeytun A."/>
            <person name="Nolan M."/>
            <person name="Lucas S."/>
            <person name="Del Rio T.G."/>
            <person name="Tice H."/>
            <person name="Cheng J.F."/>
            <person name="Tapia R."/>
            <person name="Han C."/>
            <person name="Goodwin L."/>
            <person name="Pitluck S."/>
            <person name="Liolios K."/>
            <person name="Pagani I."/>
            <person name="Ivanova N."/>
            <person name="Huntemann M."/>
            <person name="Mavromatis K."/>
            <person name="Mikhailova N."/>
            <person name="Pati A."/>
            <person name="Chen A."/>
            <person name="Palaniappan K."/>
            <person name="Land M."/>
            <person name="Hauser L."/>
            <person name="Brambilla E.M."/>
            <person name="Rohde M."/>
            <person name="Verbarg S."/>
            <person name="Goker M."/>
            <person name="Bristow J."/>
            <person name="Eisen J.A."/>
            <person name="Markowitz V."/>
            <person name="Hugenholtz P."/>
            <person name="Kyrpides N.C."/>
            <person name="Klenk H.P."/>
            <person name="Woyke T."/>
        </authorList>
    </citation>
    <scope>NUCLEOTIDE SEQUENCE [LARGE SCALE GENOMIC DNA]</scope>
    <source>
        <strain evidence="2">ATCC 27775 / DSM 1100 / LMG 10767 / O</strain>
    </source>
</reference>
<sequence>MEMKLVQKLLIVGLFCSVLPVLVPAQILRDTFVRTSAEDWRVHPWKEYKSIEGKFQVLTPGDFDKAVDSVYTDIGKLAYHILIYNNTQKNAENLFYMITFCDYPPGTIHSDSTELLKDFFDASIDQAIKSVNGELAYQNDITLKGFPGKLWRINYLRGEALIKTRAFMVGNRFYTIQTVTVKDMAINAASDRFFDSFIVL</sequence>